<keyword evidence="2" id="KW-1185">Reference proteome</keyword>
<reference evidence="2" key="1">
    <citation type="submission" date="2016-10" db="EMBL/GenBank/DDBJ databases">
        <authorList>
            <person name="Varghese N."/>
            <person name="Submissions S."/>
        </authorList>
    </citation>
    <scope>NUCLEOTIDE SEQUENCE [LARGE SCALE GENOMIC DNA]</scope>
    <source>
        <strain evidence="2">DSM 10146</strain>
    </source>
</reference>
<sequence>MRVPGLIDIVTVRDPAALRAMAADPRLDRPQTGRGPLLNRLIARLARDTLKADNHLLPSGRAHGDHRRHDLRAALSARLTAPGLEAALDGPVRDAAVYVAGGAGDPLRLAQGLLGPVLIDGFTPSDDTVAAAATIGRPLSGGTGQQVLDWLTGRSRRARKLLYGAANGDLNAVHAIGIASQNLAASLDAMRAAGAATPAAKMLAHAMIAPKRVLRQGTAPAETLGGPVRAGTLVLLSVEDATRRTLDPRVAFLRDAWSGCPAHGFVPALLRRIWTEAGGAS</sequence>
<dbReference type="Proteomes" id="UP000198994">
    <property type="component" value="Unassembled WGS sequence"/>
</dbReference>
<evidence type="ECO:0000313" key="2">
    <source>
        <dbReference type="Proteomes" id="UP000198994"/>
    </source>
</evidence>
<dbReference type="AlphaFoldDB" id="A0A1G7APC9"/>
<dbReference type="RefSeq" id="WP_089954502.1">
    <property type="nucleotide sequence ID" value="NZ_FNAV01000001.1"/>
</dbReference>
<name>A0A1G7APC9_9RHOB</name>
<accession>A0A1G7APC9</accession>
<gene>
    <name evidence="1" type="ORF">SAMN04488105_101290</name>
</gene>
<protein>
    <submittedName>
        <fullName evidence="1">Uncharacterized protein</fullName>
    </submittedName>
</protein>
<dbReference type="STRING" id="282683.SAMN04488105_101290"/>
<dbReference type="OrthoDB" id="115102at2"/>
<proteinExistence type="predicted"/>
<organism evidence="1 2">
    <name type="scientific">Salipiger thiooxidans</name>
    <dbReference type="NCBI Taxonomy" id="282683"/>
    <lineage>
        <taxon>Bacteria</taxon>
        <taxon>Pseudomonadati</taxon>
        <taxon>Pseudomonadota</taxon>
        <taxon>Alphaproteobacteria</taxon>
        <taxon>Rhodobacterales</taxon>
        <taxon>Roseobacteraceae</taxon>
        <taxon>Salipiger</taxon>
    </lineage>
</organism>
<evidence type="ECO:0000313" key="1">
    <source>
        <dbReference type="EMBL" id="SDE16623.1"/>
    </source>
</evidence>
<dbReference type="EMBL" id="FNAV01000001">
    <property type="protein sequence ID" value="SDE16623.1"/>
    <property type="molecule type" value="Genomic_DNA"/>
</dbReference>